<evidence type="ECO:0000313" key="3">
    <source>
        <dbReference type="Proteomes" id="UP000527355"/>
    </source>
</evidence>
<keyword evidence="3" id="KW-1185">Reference proteome</keyword>
<accession>A0A7J7Z675</accession>
<dbReference type="Gene3D" id="1.20.5.390">
    <property type="entry name" value="L1 transposable element, trimerization domain"/>
    <property type="match status" value="1"/>
</dbReference>
<name>A0A7J7Z675_MYOMY</name>
<dbReference type="PANTHER" id="PTHR11505">
    <property type="entry name" value="L1 TRANSPOSABLE ELEMENT-RELATED"/>
    <property type="match status" value="1"/>
</dbReference>
<reference evidence="2 3" key="1">
    <citation type="journal article" date="2020" name="Nature">
        <title>Six reference-quality genomes reveal evolution of bat adaptations.</title>
        <authorList>
            <person name="Jebb D."/>
            <person name="Huang Z."/>
            <person name="Pippel M."/>
            <person name="Hughes G.M."/>
            <person name="Lavrichenko K."/>
            <person name="Devanna P."/>
            <person name="Winkler S."/>
            <person name="Jermiin L.S."/>
            <person name="Skirmuntt E.C."/>
            <person name="Katzourakis A."/>
            <person name="Burkitt-Gray L."/>
            <person name="Ray D.A."/>
            <person name="Sullivan K.A.M."/>
            <person name="Roscito J.G."/>
            <person name="Kirilenko B.M."/>
            <person name="Davalos L.M."/>
            <person name="Corthals A.P."/>
            <person name="Power M.L."/>
            <person name="Jones G."/>
            <person name="Ransome R.D."/>
            <person name="Dechmann D.K.N."/>
            <person name="Locatelli A.G."/>
            <person name="Puechmaille S.J."/>
            <person name="Fedrigo O."/>
            <person name="Jarvis E.D."/>
            <person name="Hiller M."/>
            <person name="Vernes S.C."/>
            <person name="Myers E.W."/>
            <person name="Teeling E.C."/>
        </authorList>
    </citation>
    <scope>NUCLEOTIDE SEQUENCE [LARGE SCALE GENOMIC DNA]</scope>
    <source>
        <strain evidence="2">MMyoMyo1</strain>
        <tissue evidence="2">Flight muscle</tissue>
    </source>
</reference>
<evidence type="ECO:0008006" key="4">
    <source>
        <dbReference type="Google" id="ProtNLM"/>
    </source>
</evidence>
<dbReference type="Proteomes" id="UP000527355">
    <property type="component" value="Unassembled WGS sequence"/>
</dbReference>
<dbReference type="AlphaFoldDB" id="A0A7J7Z675"/>
<comment type="caution">
    <text evidence="2">The sequence shown here is derived from an EMBL/GenBank/DDBJ whole genome shotgun (WGS) entry which is preliminary data.</text>
</comment>
<gene>
    <name evidence="2" type="ORF">mMyoMyo1_010582</name>
</gene>
<evidence type="ECO:0000256" key="1">
    <source>
        <dbReference type="SAM" id="Coils"/>
    </source>
</evidence>
<dbReference type="InterPro" id="IPR004244">
    <property type="entry name" value="Transposase_22"/>
</dbReference>
<protein>
    <recommendedName>
        <fullName evidence="4">L1 transposable element RRM domain-containing protein</fullName>
    </recommendedName>
</protein>
<keyword evidence="1" id="KW-0175">Coiled coil</keyword>
<organism evidence="2 3">
    <name type="scientific">Myotis myotis</name>
    <name type="common">Greater mouse-eared bat</name>
    <name type="synonym">Vespertilio myotis</name>
    <dbReference type="NCBI Taxonomy" id="51298"/>
    <lineage>
        <taxon>Eukaryota</taxon>
        <taxon>Metazoa</taxon>
        <taxon>Chordata</taxon>
        <taxon>Craniata</taxon>
        <taxon>Vertebrata</taxon>
        <taxon>Euteleostomi</taxon>
        <taxon>Mammalia</taxon>
        <taxon>Eutheria</taxon>
        <taxon>Laurasiatheria</taxon>
        <taxon>Chiroptera</taxon>
        <taxon>Yangochiroptera</taxon>
        <taxon>Vespertilionidae</taxon>
        <taxon>Myotis</taxon>
    </lineage>
</organism>
<evidence type="ECO:0000313" key="2">
    <source>
        <dbReference type="EMBL" id="KAF6369200.1"/>
    </source>
</evidence>
<dbReference type="Gene3D" id="3.30.70.1820">
    <property type="entry name" value="L1 transposable element, RRM domain"/>
    <property type="match status" value="1"/>
</dbReference>
<feature type="coiled-coil region" evidence="1">
    <location>
        <begin position="6"/>
        <end position="68"/>
    </location>
</feature>
<proteinExistence type="predicted"/>
<sequence length="131" mass="15633">MVIRWMKRMEDKFNNMYKNQEEMKKNQEEMKNDITAIKNSIESINSRLEEAEDHISELEDKVGKNTQAEHLLEKKIKKQEESLRELWDNMKRNNIRIIGVPEGEETEQGMENLFEEIMTESFPDIGKEILT</sequence>
<dbReference type="EMBL" id="JABWUV010000003">
    <property type="protein sequence ID" value="KAF6369200.1"/>
    <property type="molecule type" value="Genomic_DNA"/>
</dbReference>